<name>A0AAD4MS96_9BILA</name>
<proteinExistence type="predicted"/>
<keyword evidence="1" id="KW-0732">Signal</keyword>
<accession>A0AAD4MS96</accession>
<feature type="signal peptide" evidence="1">
    <location>
        <begin position="1"/>
        <end position="23"/>
    </location>
</feature>
<sequence>MFSSPISVLGFCLFVAVFASSQGKSLKEIEKELQKKGDIVFVSSSDKSSSLESRSLGHPLLGDEAVLVALNFSLSYAYNPEGHPIIKIESRSLDKPELKFQPYQIPVLSSVLARPNGGAVVTGNPLLYRGHNIKDVNRENSNKYREIVDIRDLDVSTPKHQALFGKLDEVAQTLSNQYGSEVQLVPVIAFIEITNLLPILPVQFGVARIDLSGAEDPALLVVELPVRLSR</sequence>
<dbReference type="Proteomes" id="UP001201812">
    <property type="component" value="Unassembled WGS sequence"/>
</dbReference>
<dbReference type="AlphaFoldDB" id="A0AAD4MS96"/>
<feature type="chain" id="PRO_5042054271" evidence="1">
    <location>
        <begin position="24"/>
        <end position="230"/>
    </location>
</feature>
<evidence type="ECO:0000313" key="2">
    <source>
        <dbReference type="EMBL" id="KAI1704535.1"/>
    </source>
</evidence>
<organism evidence="2 3">
    <name type="scientific">Ditylenchus destructor</name>
    <dbReference type="NCBI Taxonomy" id="166010"/>
    <lineage>
        <taxon>Eukaryota</taxon>
        <taxon>Metazoa</taxon>
        <taxon>Ecdysozoa</taxon>
        <taxon>Nematoda</taxon>
        <taxon>Chromadorea</taxon>
        <taxon>Rhabditida</taxon>
        <taxon>Tylenchina</taxon>
        <taxon>Tylenchomorpha</taxon>
        <taxon>Sphaerularioidea</taxon>
        <taxon>Anguinidae</taxon>
        <taxon>Anguininae</taxon>
        <taxon>Ditylenchus</taxon>
    </lineage>
</organism>
<evidence type="ECO:0000313" key="3">
    <source>
        <dbReference type="Proteomes" id="UP001201812"/>
    </source>
</evidence>
<evidence type="ECO:0000256" key="1">
    <source>
        <dbReference type="SAM" id="SignalP"/>
    </source>
</evidence>
<gene>
    <name evidence="2" type="ORF">DdX_14169</name>
</gene>
<comment type="caution">
    <text evidence="2">The sequence shown here is derived from an EMBL/GenBank/DDBJ whole genome shotgun (WGS) entry which is preliminary data.</text>
</comment>
<reference evidence="2" key="1">
    <citation type="submission" date="2022-01" db="EMBL/GenBank/DDBJ databases">
        <title>Genome Sequence Resource for Two Populations of Ditylenchus destructor, the Migratory Endoparasitic Phytonematode.</title>
        <authorList>
            <person name="Zhang H."/>
            <person name="Lin R."/>
            <person name="Xie B."/>
        </authorList>
    </citation>
    <scope>NUCLEOTIDE SEQUENCE</scope>
    <source>
        <strain evidence="2">BazhouSP</strain>
    </source>
</reference>
<protein>
    <submittedName>
        <fullName evidence="2">Uncharacterized protein</fullName>
    </submittedName>
</protein>
<dbReference type="EMBL" id="JAKKPZ010000066">
    <property type="protein sequence ID" value="KAI1704535.1"/>
    <property type="molecule type" value="Genomic_DNA"/>
</dbReference>
<keyword evidence="3" id="KW-1185">Reference proteome</keyword>